<evidence type="ECO:0000313" key="3">
    <source>
        <dbReference type="EMBL" id="MBD2868977.1"/>
    </source>
</evidence>
<gene>
    <name evidence="3" type="ORF">IDH41_10340</name>
</gene>
<dbReference type="PANTHER" id="PTHR43649:SF12">
    <property type="entry name" value="DIACETYLCHITOBIOSE BINDING PROTEIN DASA"/>
    <property type="match status" value="1"/>
</dbReference>
<dbReference type="PROSITE" id="PS51257">
    <property type="entry name" value="PROKAR_LIPOPROTEIN"/>
    <property type="match status" value="1"/>
</dbReference>
<dbReference type="PANTHER" id="PTHR43649">
    <property type="entry name" value="ARABINOSE-BINDING PROTEIN-RELATED"/>
    <property type="match status" value="1"/>
</dbReference>
<keyword evidence="4" id="KW-1185">Reference proteome</keyword>
<comment type="caution">
    <text evidence="3">The sequence shown here is derived from an EMBL/GenBank/DDBJ whole genome shotgun (WGS) entry which is preliminary data.</text>
</comment>
<dbReference type="EMBL" id="JACXIY010000013">
    <property type="protein sequence ID" value="MBD2868977.1"/>
    <property type="molecule type" value="Genomic_DNA"/>
</dbReference>
<organism evidence="3 4">
    <name type="scientific">Paenibacillus arenilitoris</name>
    <dbReference type="NCBI Taxonomy" id="2772299"/>
    <lineage>
        <taxon>Bacteria</taxon>
        <taxon>Bacillati</taxon>
        <taxon>Bacillota</taxon>
        <taxon>Bacilli</taxon>
        <taxon>Bacillales</taxon>
        <taxon>Paenibacillaceae</taxon>
        <taxon>Paenibacillus</taxon>
    </lineage>
</organism>
<keyword evidence="2" id="KW-0732">Signal</keyword>
<dbReference type="Gene3D" id="3.40.190.10">
    <property type="entry name" value="Periplasmic binding protein-like II"/>
    <property type="match status" value="1"/>
</dbReference>
<dbReference type="Proteomes" id="UP000632125">
    <property type="component" value="Unassembled WGS sequence"/>
</dbReference>
<dbReference type="AlphaFoldDB" id="A0A927CKR4"/>
<accession>A0A927CKR4</accession>
<reference evidence="3" key="1">
    <citation type="submission" date="2020-09" db="EMBL/GenBank/DDBJ databases">
        <title>A novel bacterium of genus Paenibacillus, isolated from South China Sea.</title>
        <authorList>
            <person name="Huang H."/>
            <person name="Mo K."/>
            <person name="Hu Y."/>
        </authorList>
    </citation>
    <scope>NUCLEOTIDE SEQUENCE</scope>
    <source>
        <strain evidence="3">IB182493</strain>
    </source>
</reference>
<protein>
    <submittedName>
        <fullName evidence="3">Extracellular solute-binding protein</fullName>
    </submittedName>
</protein>
<sequence length="459" mass="50886">MMMLRSRAACSILVALSMLAAVLAACRGNDEAERAENQLEQPPSAIANNGVHESGASEGKKPEDYSGTITLWGWDHNYYETTFAAFQKKYPHIKLEVTNVAARDYLQKLQTTLVSGGELPDLLVGEMDWRGRAFQLDIWENLEAAPYHFDRNLIFGYLPALNSKPNGEIVTIEQSVSPAALAYRRDLAKEYFGTDDPEELEAMFPTWDAIIEKGKEVRQKSGGKVFMFASTGELYNLFVGQNHSALLQNGELDVTGRVKDALMSIIRMRDAGIVDRLQLWSPQWNASIARGHHIFYAAANWSPQSNIKPNDPAGSGRWGLMMPPGGPFSWGGTAFGINKDSKNKQLAWAFIEWLLLTKEGAEISKTFNYIIPLKSVYEDAGFVSAVDPYFGGQDVGRFWMERAVPNLKLPTISEYDSLLTASAKVALNVLNADPEATLEDVLPKILGEVQAKMPDLKVN</sequence>
<proteinExistence type="predicted"/>
<dbReference type="SUPFAM" id="SSF53850">
    <property type="entry name" value="Periplasmic binding protein-like II"/>
    <property type="match status" value="1"/>
</dbReference>
<dbReference type="InterPro" id="IPR006059">
    <property type="entry name" value="SBP"/>
</dbReference>
<evidence type="ECO:0000256" key="2">
    <source>
        <dbReference type="SAM" id="SignalP"/>
    </source>
</evidence>
<dbReference type="RefSeq" id="WP_190860722.1">
    <property type="nucleotide sequence ID" value="NZ_JACXIY010000013.1"/>
</dbReference>
<feature type="signal peptide" evidence="2">
    <location>
        <begin position="1"/>
        <end position="20"/>
    </location>
</feature>
<evidence type="ECO:0000313" key="4">
    <source>
        <dbReference type="Proteomes" id="UP000632125"/>
    </source>
</evidence>
<feature type="chain" id="PRO_5039174953" evidence="2">
    <location>
        <begin position="21"/>
        <end position="459"/>
    </location>
</feature>
<evidence type="ECO:0000256" key="1">
    <source>
        <dbReference type="SAM" id="MobiDB-lite"/>
    </source>
</evidence>
<name>A0A927CKR4_9BACL</name>
<dbReference type="Pfam" id="PF13416">
    <property type="entry name" value="SBP_bac_8"/>
    <property type="match status" value="1"/>
</dbReference>
<dbReference type="InterPro" id="IPR050490">
    <property type="entry name" value="Bact_solute-bd_prot1"/>
</dbReference>
<feature type="region of interest" description="Disordered" evidence="1">
    <location>
        <begin position="34"/>
        <end position="62"/>
    </location>
</feature>